<protein>
    <submittedName>
        <fullName evidence="1">Uncharacterized protein</fullName>
    </submittedName>
</protein>
<accession>A0A0B8QDZ8</accession>
<gene>
    <name evidence="1" type="ORF">JCM19241_2339</name>
</gene>
<sequence>MKKTAETRFFVPENIQIWKHELFYMSLYFDLGEKEIVL</sequence>
<dbReference type="AlphaFoldDB" id="A0A0B8QDZ8"/>
<evidence type="ECO:0000313" key="2">
    <source>
        <dbReference type="Proteomes" id="UP000031666"/>
    </source>
</evidence>
<dbReference type="STRING" id="1481914.JCM19241_2339"/>
<dbReference type="EMBL" id="BBSC01000001">
    <property type="protein sequence ID" value="GAM72884.1"/>
    <property type="molecule type" value="Genomic_DNA"/>
</dbReference>
<dbReference type="Proteomes" id="UP000031666">
    <property type="component" value="Unassembled WGS sequence"/>
</dbReference>
<name>A0A0B8QDZ8_9VIBR</name>
<evidence type="ECO:0000313" key="1">
    <source>
        <dbReference type="EMBL" id="GAM72884.1"/>
    </source>
</evidence>
<reference evidence="1 2" key="2">
    <citation type="submission" date="2015-01" db="EMBL/GenBank/DDBJ databases">
        <authorList>
            <consortium name="NBRP consortium"/>
            <person name="Sawabe T."/>
            <person name="Meirelles P."/>
            <person name="Feng G."/>
            <person name="Sayaka M."/>
            <person name="Hattori M."/>
            <person name="Ohkuma M."/>
        </authorList>
    </citation>
    <scope>NUCLEOTIDE SEQUENCE [LARGE SCALE GENOMIC DNA]</scope>
    <source>
        <strain evidence="2">JCM 19241</strain>
    </source>
</reference>
<proteinExistence type="predicted"/>
<comment type="caution">
    <text evidence="1">The sequence shown here is derived from an EMBL/GenBank/DDBJ whole genome shotgun (WGS) entry which is preliminary data.</text>
</comment>
<organism evidence="1 2">
    <name type="scientific">Vibrio ishigakensis</name>
    <dbReference type="NCBI Taxonomy" id="1481914"/>
    <lineage>
        <taxon>Bacteria</taxon>
        <taxon>Pseudomonadati</taxon>
        <taxon>Pseudomonadota</taxon>
        <taxon>Gammaproteobacteria</taxon>
        <taxon>Vibrionales</taxon>
        <taxon>Vibrionaceae</taxon>
        <taxon>Vibrio</taxon>
    </lineage>
</organism>
<reference evidence="1 2" key="1">
    <citation type="submission" date="2015-01" db="EMBL/GenBank/DDBJ databases">
        <title>Vibrio sp. C94 JCM 19241 whole genome shotgun sequence.</title>
        <authorList>
            <person name="Sawabe T."/>
            <person name="Meirelles P."/>
            <person name="Feng G."/>
            <person name="Sayaka M."/>
            <person name="Hattori M."/>
            <person name="Ohkuma M."/>
        </authorList>
    </citation>
    <scope>NUCLEOTIDE SEQUENCE [LARGE SCALE GENOMIC DNA]</scope>
    <source>
        <strain evidence="2">JCM 19241</strain>
    </source>
</reference>